<evidence type="ECO:0000256" key="6">
    <source>
        <dbReference type="ARBA" id="ARBA00022737"/>
    </source>
</evidence>
<protein>
    <submittedName>
        <fullName evidence="15">SDR family NAD(P)-dependent oxidoreductase</fullName>
    </submittedName>
</protein>
<feature type="active site" description="Proton acceptor; for dehydratase activity" evidence="10">
    <location>
        <position position="951"/>
    </location>
</feature>
<dbReference type="Pfam" id="PF00109">
    <property type="entry name" value="ketoacyl-synt"/>
    <property type="match status" value="4"/>
</dbReference>
<evidence type="ECO:0000259" key="13">
    <source>
        <dbReference type="PROSITE" id="PS52004"/>
    </source>
</evidence>
<feature type="domain" description="Carrier" evidence="12">
    <location>
        <begin position="6375"/>
        <end position="6450"/>
    </location>
</feature>
<dbReference type="InterPro" id="IPR009081">
    <property type="entry name" value="PP-bd_ACP"/>
</dbReference>
<dbReference type="CDD" id="cd08956">
    <property type="entry name" value="KR_3_FAS_SDR_x"/>
    <property type="match status" value="2"/>
</dbReference>
<gene>
    <name evidence="15" type="ORF">P2L57_06885</name>
</gene>
<dbReference type="InterPro" id="IPR020806">
    <property type="entry name" value="PKS_PP-bd"/>
</dbReference>
<keyword evidence="9" id="KW-0012">Acyltransferase</keyword>
<feature type="domain" description="Ketosynthase family 3 (KS3)" evidence="13">
    <location>
        <begin position="1772"/>
        <end position="2198"/>
    </location>
</feature>
<dbReference type="InterPro" id="IPR036291">
    <property type="entry name" value="NAD(P)-bd_dom_sf"/>
</dbReference>
<evidence type="ECO:0000256" key="8">
    <source>
        <dbReference type="ARBA" id="ARBA00023268"/>
    </source>
</evidence>
<dbReference type="InterPro" id="IPR020807">
    <property type="entry name" value="PKS_DH"/>
</dbReference>
<dbReference type="Pfam" id="PF22336">
    <property type="entry name" value="RhiE-like_linker"/>
    <property type="match status" value="2"/>
</dbReference>
<dbReference type="InterPro" id="IPR057326">
    <property type="entry name" value="KR_dom"/>
</dbReference>
<dbReference type="InterPro" id="IPR014043">
    <property type="entry name" value="Acyl_transferase_dom"/>
</dbReference>
<dbReference type="InterPro" id="IPR055123">
    <property type="entry name" value="SpnB-like_Rossmann"/>
</dbReference>
<dbReference type="EMBL" id="JARHTQ010000003">
    <property type="protein sequence ID" value="MDF2255458.1"/>
    <property type="molecule type" value="Genomic_DNA"/>
</dbReference>
<dbReference type="CDD" id="cd00833">
    <property type="entry name" value="PKS"/>
    <property type="match status" value="4"/>
</dbReference>
<organism evidence="15 16">
    <name type="scientific">Streptantibioticus ferralitis</name>
    <dbReference type="NCBI Taxonomy" id="236510"/>
    <lineage>
        <taxon>Bacteria</taxon>
        <taxon>Bacillati</taxon>
        <taxon>Actinomycetota</taxon>
        <taxon>Actinomycetes</taxon>
        <taxon>Kitasatosporales</taxon>
        <taxon>Streptomycetaceae</taxon>
        <taxon>Streptantibioticus</taxon>
    </lineage>
</organism>
<evidence type="ECO:0000256" key="3">
    <source>
        <dbReference type="ARBA" id="ARBA00022450"/>
    </source>
</evidence>
<dbReference type="PANTHER" id="PTHR43775">
    <property type="entry name" value="FATTY ACID SYNTHASE"/>
    <property type="match status" value="1"/>
</dbReference>
<dbReference type="SUPFAM" id="SSF47336">
    <property type="entry name" value="ACP-like"/>
    <property type="match status" value="4"/>
</dbReference>
<dbReference type="Gene3D" id="3.40.366.10">
    <property type="entry name" value="Malonyl-Coenzyme A Acyl Carrier Protein, domain 2"/>
    <property type="match status" value="4"/>
</dbReference>
<evidence type="ECO:0000256" key="1">
    <source>
        <dbReference type="ARBA" id="ARBA00001957"/>
    </source>
</evidence>
<dbReference type="Pfam" id="PF08990">
    <property type="entry name" value="Docking"/>
    <property type="match status" value="1"/>
</dbReference>
<dbReference type="InterPro" id="IPR014030">
    <property type="entry name" value="Ketoacyl_synth_N"/>
</dbReference>
<feature type="domain" description="PKS/mFAS DH" evidence="14">
    <location>
        <begin position="919"/>
        <end position="1194"/>
    </location>
</feature>
<feature type="region of interest" description="C-terminal hotdog fold" evidence="10">
    <location>
        <begin position="5730"/>
        <end position="5866"/>
    </location>
</feature>
<dbReference type="InterPro" id="IPR014031">
    <property type="entry name" value="Ketoacyl_synth_C"/>
</dbReference>
<dbReference type="Pfam" id="PF00550">
    <property type="entry name" value="PP-binding"/>
    <property type="match status" value="4"/>
</dbReference>
<feature type="domain" description="Carrier" evidence="12">
    <location>
        <begin position="3135"/>
        <end position="3210"/>
    </location>
</feature>
<evidence type="ECO:0000256" key="7">
    <source>
        <dbReference type="ARBA" id="ARBA00023194"/>
    </source>
</evidence>
<dbReference type="Pfam" id="PF02801">
    <property type="entry name" value="Ketoacyl-synt_C"/>
    <property type="match status" value="4"/>
</dbReference>
<dbReference type="SUPFAM" id="SSF51735">
    <property type="entry name" value="NAD(P)-binding Rossmann-fold domains"/>
    <property type="match status" value="8"/>
</dbReference>
<dbReference type="InterPro" id="IPR016036">
    <property type="entry name" value="Malonyl_transacylase_ACP-bd"/>
</dbReference>
<dbReference type="InterPro" id="IPR050091">
    <property type="entry name" value="PKS_NRPS_Biosynth_Enz"/>
</dbReference>
<comment type="pathway">
    <text evidence="2">Antibiotic biosynthesis.</text>
</comment>
<feature type="active site" description="Proton donor; for dehydratase activity" evidence="10">
    <location>
        <position position="5793"/>
    </location>
</feature>
<feature type="active site" description="Proton acceptor; for dehydratase activity" evidence="10">
    <location>
        <position position="5617"/>
    </location>
</feature>
<evidence type="ECO:0000313" key="15">
    <source>
        <dbReference type="EMBL" id="MDF2255458.1"/>
    </source>
</evidence>
<feature type="domain" description="Ketosynthase family 3 (KS3)" evidence="13">
    <location>
        <begin position="35"/>
        <end position="461"/>
    </location>
</feature>
<keyword evidence="6" id="KW-0677">Repeat</keyword>
<dbReference type="Pfam" id="PF00698">
    <property type="entry name" value="Acyl_transf_1"/>
    <property type="match status" value="4"/>
</dbReference>
<sequence length="6540" mass="683022">MMTTPNEKIVEALRASLKETERLRRQNQQLTEASREPIAIVGMSCRFPGGVRSPEDLWRLVAEGGDAISGFPTDRGWDTESLYDPDPEREGTFYAREGGFLHDAADFDPAFFGISPREALAMDPQQRLLLETAWEAFERAGIDPAAIHGSRAGVFVGASSQAYGAGQYDLPDGVEGHLLTGTASSVVSGRLAYVFGLEGPAATVDTACSSSSVALHLAVQALRQGECSLALAAGVTVLATPDVFVEFSRQRGLSPDGRCKSFAADADGTGWSEGVGVLLVERLSDARRNGHPVLAVVRGSAVNQDGASNGLTAPNGPAQQRVIRQALENARLTADQIDAVEAHGTGTRLGDPIEAQALIATYGQERAAEQPLWLGSLKSNLGHTQNAAGVAGIIKSVMAIRHGVLPKTLHVEEPTPDVDWSAGAVSLLTEARPWPETGQPRRVGVSAFGVSGTNAHTIIEQAPDSDAPTEDTAAPPVVPLVLSAKGPDALRDQARLLRDRLLADDGAALTDVGYSLALGRSAFERRAAVVAPDRDRLLAGLDALAEGRGAAGVVEGSPVGGKVAFLFTGQGSQRLGMGRELYEAYPVFAEALDVVCERFELPLRDALFGTDSGVLDQTAYTQPALFAVEVALFRLVESWGIRPDFLSGHSIGELAAAHVAGVLSLDDACALVAARGRLMQELPGGGAMVAVQAAEDEITLTEGVSIAAVNGPTSVVIAGDEAKVLEIAAAFEAQGRKTKRLTVSHAFHSPHMDGMLDAFRAVAAGLTFNAPRIPIVSNLTGAVVSAEEVTAPEFWVRHVREAVRFLDGIRTLEAQNVTTFVELGPDGVLSAMAQDCVTADGAAFVPVLRTGRPEPETLTAALAQVHVNGIVVDWQAYFTGTGARRVDLPTYAFQRERYWLEPGSRVGDVTSAGLEAADHPLLGAAVPLADSDGFLFTGRLGLDTHPWLADHAVMGTVLLPGTAFVELAIRAGDQVGCDRLAELTLEAPLVLPERGAVRFQIVVGAADAAGFRSFSLSSRIQDTPVEEPWTRHATGVLASGTPQPSAVLSEWPPKDAEELDVAGLYEDLAATGLHYGPTFQGLRAAWRRGAEVFVEVRLPETAEAEAAEFALHPALLDSALHGLGLGVLGDTGGGRLPFAWTGVSLHASGASALRVRLVATGAEGVRLEIADVNGAPVATVESLVLRAVSAEQVRAARAAYHESVFRLEWRELAAADAATALSRAVLGTDDLGLGVDTYPDLAALTAAVESGVTAVPDQVLISCAPDATLSTDAVRTAVGGVLELAQAWLSEQRFAGSRLVVVTQGAVAAETDDAVDPVVAAVSGLIRSAESENPDRFVLVDLDDRPESRRALPAVLAADETQLAVRGGVARSLRLARVAAAEDGAQSRSYDPDGTVLITGASGMLGGLFARHLVTEHGVRHLLLISRRGADSEGAAELAAELGELGADVTWAACDVADRAALADVIAAIPAEHPLTAVIHTAGVLDDGILASQSPEGVDRVFRPKVDGALNLHELTRDLDLSGFVLFSSTSGVFGGPGQANYAAANAFLDALAVHRRTLGLAASALAWGLWGESGGMAAALDETDIRRLRRSGLPPLSAAEGLELFDLAHAHEDEPSLVLMRVDVSALRTQAAAGAMSPLLRGLVRTPMRRAAGGAGAGFGGESGLAQQLAGLTTAEQDRLLLDLVRTQVAAVLGYTGPGTVESARAFKELGFDSLTAVELRNLLNDATGLRLPATLVFDYPTSAALADHLRTELLGDQTELVGTVTRAVEDDPIAIVAMSCRFPGGVRSPDDLWQLLASGGDGISGFPTDRGWDLDALYSADPDREGTSYAREGGFLHDVADFDSAFFGISPREALAMDPQQRLLLETSWEAFERAGIDPVTLRGSRTGVFVGSNDQDYLTLWLQDPDGLEGHLGTGNAASVASGRISYTFGLEGPALTVDTACSSSIVTLHLAAQALRNGECSLALAGAVTVMSTPGAFTEFSRQRGLAADGRIKAFAAGADGTSWSEGVAMLLVERLSDARRNGHPVLAVLRGSAINQDGASNGLTAPNGPSQQRVIRQALAAAGLSTADVDAVEAHGTGTTLGDPIEAQALLATYGKDRPEGRPLWLGSVKSNIGHTQAVAGAAGVIKMVMAIRHGVLPQTLHIDEPTPHVDWSAGDIALLTQAQPWPETGQPRRAGISSFGYSGTNAHAIIEQAPAADSTPVAEPSVHLPYVPVALSGRADAALRAQAERLHAHLEAEPGVSLADVGFSQAVTRAALDRRAVVVAGDRADLLAGLAELAAGRTSAALVEGTAAEGKVAFLFTGQGSQRLGMGRELYETYPVFAEALDAVCERTELPLHDVLFGTDADLLDQTGYTQPALFAVEVALFRLVESWGLRPDFLSGHSIGELAAAHVAGVLSLDDACTLVAARGRLMQELPGGGAMVAVQASEDEVTLTDGVSIAAINGPSSVVIAGDEAEVLEIAAGFEAQGRKTKRLTVSHAFHSPHMDGMLDAFRAVAAGLTFNAPRIPIVSNLTGAVVSAEEICAPEFWVRHVREAVRFLDGVRVLEAEGVTTFVELGPDGVLSAMAQDCVTAEDAVFVPVMRKGRVEAETLTAAVARAHVRGVTVDWEAFFAGTGAARVDLPTYAFQRRRFWPEIAIGSGRPSGAAGWRYRVVWRSLAEVRSSSRLSGEWLVVVPEAGSSADVVGGLVERGASVRELVFASEEGLGRGVLAERLGVGVAGSLAGVVSLLPGVVSTAVLVQALGDAGVVAPLWCVTRGAVSVAASDRLRDVGQAGVWGLGRVVGLEHPERWGGLVDLPETVDGRALSRLVGVLAGGVAGEDQVAVRSAGVFGRRLVRAAQGGVEGGAWAPDGTVLVTGGTGALGAEVARWLVRGGARHVVLTSRRGVDAPGAAELRAELAATGAEVTIAACDVADRGALEGLLGSIPAEYPLTGVVHAAGVLDDGVLDALTPERFEYVWRAKALSALNLHELTRDLDLSAFVLFSSISGTLGSTGQANYAAANAYLDALAEQRRADGLAATSIAWGAWAEGGMAADAELERRMRLGGVPPMAAELAIEALQRALDLDETAVAVADVDWERFAPGFTAVRPSPLLAELPEARSTAPAVPDGGSRSTLAQRLAGLSEAERERVTLELVRTYVAEVLGHSDVDEVESGRAFKELGFDSLTAVELRNRLGAATELRLPATLIFDYPTPAALAEYLRTELLGVQAAVVGPVAKAVDDDPIAIVAMSCRFPGGVRSPEDLWELLASGGDAISGLPMDRGWDVESLYNPDPDAPGTMYAREGGFLYDAADFDPAFFGISPREALAMDPQQRLLLETSWEAFERAGIDPVTLRGSQAGVFVGTNGQDYLSLLLQEPEGLEGHLGTGNAASVVSGRLSYVFGLEGPAVTVDTACSSSLVALHWAIQALRNGECSLALAGGVTVMSTPGTFLEFSRQRGLAEDGRIKAFAAAADGTGWGEGVGMLLVERLSDARRHGHPVLAIVRGSAVNQDGASNGLTAPNGPSQQRVIRQALASAGLSAADVDAVEAHGTGTTLGDPIEAQALLATYGQDRAEGRPLWLGSIKSNIGHTQAAAGVAGVIKMVLAMQNGVLPQTLHVDEPTPHVDWSEGDIALLTEAVEWPETEGPRRAGISSFGFSGTNAHTIIEQVPQELPEDPAEVAAAPSTLPWVLSAKEPEGLRGQALRLRDHLLSGDDAGLANVGYSLAVGRTTFESRAVLVAGDREEFLARLDALAEGRGTAGLVEGSPVGGKVAFLFTGQGSQRLGMGRELYETYPVFAEAVDAVCERLELPLKDVLFGDEGTLLDQTAYTQPALFAVEVALFRLVESWGLKPDFLSGHSIGELAAAHVAGVLSLADACALVAARGRLMQELPGGGAMVAVQASEDEVTLTDGVSIAAINGPSSVVIAGDEAEVLEITAGFEARGRKTKRLTVSHAFHSPHMDGMLDAFREVAAGLTYQAPRIPIVSNLTGTVVSAEEITAPEFWVRHVREAVRFLDGIRTLEAQNVTTFVELGPDGVLSAMAQDCVTAEDAVFVPVMRKGRVEAETLTAAVAQVHVRGVTVDWEAFFAGTGAHRVDLPTYAFQRQRYWPEIFTQSTDIATPGSVDGWRYRVVWRSLAEVRSSSRLSGEWLVVVPEAGSSADVVGGLVERGASVRELVFASEEGLGRGVLAERLGVGVAGSLAGVVSLLPGVVSTAVLVQALGDAGVVAPLWCVTRGAVSVAASDRLRDVGQAGVWGLGRVVGLEHPERWGGLVDLPEAVDGRALSRLVGVLAGGVAGEDQVAVRSAGVFGRRLVRAAQGGVEGGAWAPDGTVLVTGGTGALGAEVARWLVRGGARHVVLTSRRGVDAPGAAELRAELAATGAEVTIAACDVADRGALEGLLGSIPAEYPLTGVVHAAGVLDDGVLDALTPERFEYVWRAKALSALNLHELTRDLDLSAFVLFSSVSGVWGTAGQANYAAANAFLDALAEQRRAEGLVAASVAWGPWAEGGMAADAELERRMRLGGVPPMAAELAIEALQRALDLDETAVAVADVDWERFAPGFTAVRPSPLFAELPEARRALNGTDASTPASDSRVAESSLVQRLTGLSEAEQSRTLLDLVRGAVAVVLGHAGAESVGANRAFKELGFDSLTAVELRNRLGAATELRLPATLIFDYPTPAALAEYLRTELLGVQAAVVGPVAKAVDDDPIAIVAMSCRFPGGVRTPEDLWRLLTSGVDAVGEFPTDRGWDIESLYDPRSEGQDTSYANEGGFLYDAGEFDPAFFGISPREALAMDPQQRLLLETSWEAFERAGIDPSSLRGSQAGVFVGTNGQDYLSLVLNSADGGDGFMSTGNSASVVSGRLSYTFGLEGPAMTVDTACSSSLVALHLAAQALRNGECSLALAGGVTVMSTPGAFIEFSRQRGLAEDGRIKAFAAGADGTGWGEGVGMLLVERLSDARRHGHPVLAIVRGSAVNQDGASNGLTAPNGPSQQRVIRQALASAGLSASDVDAVEAHGTGTTLGDPIEAQALLATYGQDRSDDQPLWLGSIKSNIGHTQAAAGVAGIIKMVLAMQNGVLPQTLHVDEPTPHVDWSQGDIALLTESVPWPETGHARRAGVSSFGVSGTNAHTVLEQAPADDTSATEPLMDSAITPWVLSGRTAPALRDQAERLLSHLATHGELRPVDVGFSLATGRAALEHRAAVIAEDANGFLDGLRALAADASDVGVVRGEAGTEGKTAFLFTGQGSQRLGMGRELYEAYPVFADALDAVAAELDGHLERPLYDVLFGSRPELLDQTGFTQPALFAVEVALFRLVQAWGLMPDFLSGHSIGELAAAHVAGVLSLEDACRLVAARGRLMQELPGGGAMVAVQASADEVDQLLTERVSIAAINGPTSVVVAGDEDAVVEIAAGFEARGRKTKRLTVSHAFHSPHMDGMLAEFRKVAEGLSYEAPRVPIVSNLTGAVVSAEEICLPDFWVRHVREAVRFLDGIRALEAENVTTFVELGPDGVLSAMAQDCVVADDVAVFVPVLRKGRAEAESLTAALAQAYVRGLVVDWQAYYAGTGADRVDLPTYAFQRQRYWVDTFAVFDDVTSVGLGHVGHPLLGAAVELPESDGFLFTGRLSLQSHPWLADHTLMDTVVLPPSAFVELAIHAGDQVGCGGVDELTVESPLVLPERGGVQLRVTVGEPDESGRRALSVHSRPDDATGDGAVRPDLPWTRNASGVLTAAEPSIAPQPDLAVWPPARAVAAPSDAAEVYQRLAVAGLVHGPVFQGLHQVWTRDDEVYAEVRLAPEQHADAARFALHPALLDAALHARAPQIAGDGLPLSWRGVALHASGALTLRVRIAPAGTGTVSLTAADETGTPVASVAAVALRPLSADQLAVVQTADGGTTRHDALFRLSWAQLPVASPTSSRYAVIGTVDDELTGALAAAGVHGEAFEDLAALDAAIAAGQPVPDAVLVPCLHPTTEESTTEETTAPEPTAASVREAVTRVLGTLQSWLAGERFGSARLVLVTRGAVDTGGESLPTDLVGAPLWGLARSAQSENPDRIVLLDIDGTAPTHSALPGAIASGEPELALRAGVAYVPRLARAESAAVGAARSIDPEGTVLITGATGGLGRLLAAHLVAEHGARHLLLVSRSGAAAEGMAELGEELGELGAQVTMAACDAADREALAGLLDGIPAEHPLTAVAHVAAVLDDGVVDKLTPDRLAHVLRPKVDAALNLHELTKDRDLSAFVMFSAAAGTLGAAGQANYAAANVFLDALARHRHAHGLPAVSLVWGMWAEERGMAGRLAAADRSRAAHGGMVPLSADEGLALFDAAVRTEEAVLVPIRLDFATLRAAGAAGELHPMFRGLVRTPVRRAVEHGHGGAAEKETLERRLSRLSEAEQERTVLDLVRGQVAAVLGYASSDLVGAGQAFRELGFDSLTAVELRNRLNAATELRLPATLIYDYPTPAALAQYLRAEVAPDGAGEPGISVLEELDRLENSLSALAPDDVSALVPDEAAHARIAVRLQSLLAKWNDVRGGAGEGGTADVLEEASDDELFDFIDKRFGKG</sequence>
<dbReference type="PROSITE" id="PS00606">
    <property type="entry name" value="KS3_1"/>
    <property type="match status" value="4"/>
</dbReference>
<dbReference type="InterPro" id="IPR036736">
    <property type="entry name" value="ACP-like_sf"/>
</dbReference>
<dbReference type="InterPro" id="IPR049552">
    <property type="entry name" value="PKS_DH_N"/>
</dbReference>
<dbReference type="InterPro" id="IPR049551">
    <property type="entry name" value="PKS_DH_C"/>
</dbReference>
<dbReference type="InterPro" id="IPR016035">
    <property type="entry name" value="Acyl_Trfase/lysoPLipase"/>
</dbReference>
<keyword evidence="5" id="KW-0808">Transferase</keyword>
<dbReference type="SMART" id="SM01294">
    <property type="entry name" value="PKS_PP_betabranch"/>
    <property type="match status" value="4"/>
</dbReference>
<dbReference type="PROSITE" id="PS50075">
    <property type="entry name" value="CARRIER"/>
    <property type="match status" value="4"/>
</dbReference>
<dbReference type="PROSITE" id="PS00012">
    <property type="entry name" value="PHOSPHOPANTETHEINE"/>
    <property type="match status" value="4"/>
</dbReference>
<dbReference type="Proteomes" id="UP001220022">
    <property type="component" value="Unassembled WGS sequence"/>
</dbReference>
<feature type="region of interest" description="C-terminal hotdog fold" evidence="10">
    <location>
        <begin position="1056"/>
        <end position="1194"/>
    </location>
</feature>
<evidence type="ECO:0000259" key="14">
    <source>
        <dbReference type="PROSITE" id="PS52019"/>
    </source>
</evidence>
<evidence type="ECO:0000256" key="9">
    <source>
        <dbReference type="ARBA" id="ARBA00023315"/>
    </source>
</evidence>
<dbReference type="SUPFAM" id="SSF52151">
    <property type="entry name" value="FabD/lysophospholipase-like"/>
    <property type="match status" value="4"/>
</dbReference>
<feature type="domain" description="Ketosynthase family 3 (KS3)" evidence="13">
    <location>
        <begin position="3227"/>
        <end position="3653"/>
    </location>
</feature>
<evidence type="ECO:0000256" key="11">
    <source>
        <dbReference type="SAM" id="MobiDB-lite"/>
    </source>
</evidence>
<dbReference type="SMART" id="SM00825">
    <property type="entry name" value="PKS_KS"/>
    <property type="match status" value="4"/>
</dbReference>
<dbReference type="SUPFAM" id="SSF53901">
    <property type="entry name" value="Thiolase-like"/>
    <property type="match status" value="4"/>
</dbReference>
<comment type="caution">
    <text evidence="15">The sequence shown here is derived from an EMBL/GenBank/DDBJ whole genome shotgun (WGS) entry which is preliminary data.</text>
</comment>
<dbReference type="SMART" id="SM00826">
    <property type="entry name" value="PKS_DH"/>
    <property type="match status" value="2"/>
</dbReference>
<keyword evidence="7" id="KW-0045">Antibiotic biosynthesis</keyword>
<dbReference type="SMART" id="SM00827">
    <property type="entry name" value="PKS_AT"/>
    <property type="match status" value="4"/>
</dbReference>
<dbReference type="InterPro" id="IPR042104">
    <property type="entry name" value="PKS_dehydratase_sf"/>
</dbReference>
<evidence type="ECO:0000313" key="16">
    <source>
        <dbReference type="Proteomes" id="UP001220022"/>
    </source>
</evidence>
<dbReference type="InterPro" id="IPR018201">
    <property type="entry name" value="Ketoacyl_synth_AS"/>
</dbReference>
<dbReference type="PROSITE" id="PS52004">
    <property type="entry name" value="KS3_2"/>
    <property type="match status" value="4"/>
</dbReference>
<dbReference type="Gene3D" id="3.40.50.720">
    <property type="entry name" value="NAD(P)-binding Rossmann-like Domain"/>
    <property type="match status" value="4"/>
</dbReference>
<feature type="region of interest" description="Disordered" evidence="11">
    <location>
        <begin position="5674"/>
        <end position="5700"/>
    </location>
</feature>
<feature type="domain" description="PKS/mFAS DH" evidence="14">
    <location>
        <begin position="5585"/>
        <end position="5866"/>
    </location>
</feature>
<keyword evidence="4" id="KW-0597">Phosphoprotein</keyword>
<accession>A0ABT5YV23</accession>
<proteinExistence type="predicted"/>
<dbReference type="CDD" id="cd08952">
    <property type="entry name" value="KR_1_SDR_x"/>
    <property type="match status" value="2"/>
</dbReference>
<dbReference type="PANTHER" id="PTHR43775:SF51">
    <property type="entry name" value="INACTIVE PHENOLPHTHIOCEROL SYNTHESIS POLYKETIDE SYNTHASE TYPE I PKS1-RELATED"/>
    <property type="match status" value="1"/>
</dbReference>
<dbReference type="InterPro" id="IPR049900">
    <property type="entry name" value="PKS_mFAS_DH"/>
</dbReference>
<dbReference type="InterPro" id="IPR054514">
    <property type="entry name" value="RhiE-like_linker"/>
</dbReference>
<dbReference type="InterPro" id="IPR013968">
    <property type="entry name" value="PKS_KR"/>
</dbReference>
<feature type="region of interest" description="N-terminal hotdog fold" evidence="10">
    <location>
        <begin position="5585"/>
        <end position="5716"/>
    </location>
</feature>
<feature type="domain" description="Carrier" evidence="12">
    <location>
        <begin position="4600"/>
        <end position="4675"/>
    </location>
</feature>
<dbReference type="InterPro" id="IPR032821">
    <property type="entry name" value="PKS_assoc"/>
</dbReference>
<keyword evidence="3" id="KW-0596">Phosphopantetheine</keyword>
<dbReference type="Pfam" id="PF21089">
    <property type="entry name" value="PKS_DH_N"/>
    <property type="match status" value="2"/>
</dbReference>
<keyword evidence="8" id="KW-0511">Multifunctional enzyme</keyword>
<dbReference type="InterPro" id="IPR015083">
    <property type="entry name" value="NorB/c/GfsB-D-like_docking"/>
</dbReference>
<dbReference type="SMART" id="SM00822">
    <property type="entry name" value="PKS_KR"/>
    <property type="match status" value="4"/>
</dbReference>
<feature type="region of interest" description="N-terminal hotdog fold" evidence="10">
    <location>
        <begin position="919"/>
        <end position="1044"/>
    </location>
</feature>
<dbReference type="SMART" id="SM00823">
    <property type="entry name" value="PKS_PP"/>
    <property type="match status" value="4"/>
</dbReference>
<dbReference type="InterPro" id="IPR020841">
    <property type="entry name" value="PKS_Beta-ketoAc_synthase_dom"/>
</dbReference>
<feature type="active site" description="Proton donor; for dehydratase activity" evidence="10">
    <location>
        <position position="1117"/>
    </location>
</feature>
<dbReference type="SUPFAM" id="SSF55048">
    <property type="entry name" value="Probable ACP-binding domain of malonyl-CoA ACP transacylase"/>
    <property type="match status" value="4"/>
</dbReference>
<comment type="cofactor">
    <cofactor evidence="1">
        <name>pantetheine 4'-phosphate</name>
        <dbReference type="ChEBI" id="CHEBI:47942"/>
    </cofactor>
</comment>
<dbReference type="InterPro" id="IPR016039">
    <property type="entry name" value="Thiolase-like"/>
</dbReference>
<dbReference type="Gene3D" id="1.10.1200.10">
    <property type="entry name" value="ACP-like"/>
    <property type="match status" value="4"/>
</dbReference>
<dbReference type="InterPro" id="IPR001227">
    <property type="entry name" value="Ac_transferase_dom_sf"/>
</dbReference>
<dbReference type="Pfam" id="PF08659">
    <property type="entry name" value="KR"/>
    <property type="match status" value="4"/>
</dbReference>
<dbReference type="PROSITE" id="PS52019">
    <property type="entry name" value="PKS_MFAS_DH"/>
    <property type="match status" value="2"/>
</dbReference>
<dbReference type="InterPro" id="IPR006162">
    <property type="entry name" value="Ppantetheine_attach_site"/>
</dbReference>
<dbReference type="Pfam" id="PF22953">
    <property type="entry name" value="SpnB_Rossmann"/>
    <property type="match status" value="2"/>
</dbReference>
<dbReference type="Gene3D" id="3.40.47.10">
    <property type="match status" value="4"/>
</dbReference>
<evidence type="ECO:0000256" key="5">
    <source>
        <dbReference type="ARBA" id="ARBA00022679"/>
    </source>
</evidence>
<dbReference type="Pfam" id="PF14765">
    <property type="entry name" value="PS-DH"/>
    <property type="match status" value="2"/>
</dbReference>
<name>A0ABT5YV23_9ACTN</name>
<evidence type="ECO:0000259" key="12">
    <source>
        <dbReference type="PROSITE" id="PS50075"/>
    </source>
</evidence>
<dbReference type="Pfam" id="PF16197">
    <property type="entry name" value="KAsynt_C_assoc"/>
    <property type="match status" value="2"/>
</dbReference>
<dbReference type="Gene3D" id="3.30.70.3290">
    <property type="match status" value="4"/>
</dbReference>
<feature type="domain" description="Ketosynthase family 3 (KS3)" evidence="13">
    <location>
        <begin position="4692"/>
        <end position="5118"/>
    </location>
</feature>
<reference evidence="15 16" key="1">
    <citation type="submission" date="2023-03" db="EMBL/GenBank/DDBJ databases">
        <title>Draft genome sequence of type strain Streptomyces ferralitis JCM 14344.</title>
        <authorList>
            <person name="Klaysubun C."/>
            <person name="Duangmal K."/>
        </authorList>
    </citation>
    <scope>NUCLEOTIDE SEQUENCE [LARGE SCALE GENOMIC DNA]</scope>
    <source>
        <strain evidence="15 16">JCM 14344</strain>
    </source>
</reference>
<evidence type="ECO:0000256" key="10">
    <source>
        <dbReference type="PROSITE-ProRule" id="PRU01363"/>
    </source>
</evidence>
<keyword evidence="16" id="KW-1185">Reference proteome</keyword>
<feature type="domain" description="Carrier" evidence="12">
    <location>
        <begin position="1680"/>
        <end position="1755"/>
    </location>
</feature>
<evidence type="ECO:0000256" key="4">
    <source>
        <dbReference type="ARBA" id="ARBA00022553"/>
    </source>
</evidence>
<evidence type="ECO:0000256" key="2">
    <source>
        <dbReference type="ARBA" id="ARBA00004792"/>
    </source>
</evidence>
<dbReference type="Gene3D" id="3.10.129.110">
    <property type="entry name" value="Polyketide synthase dehydratase"/>
    <property type="match status" value="2"/>
</dbReference>